<evidence type="ECO:0000313" key="4">
    <source>
        <dbReference type="Proteomes" id="UP000189627"/>
    </source>
</evidence>
<dbReference type="PANTHER" id="PTHR43459:SF1">
    <property type="entry name" value="EG:BACN32G11.4 PROTEIN"/>
    <property type="match status" value="1"/>
</dbReference>
<name>A0A1U9V2J8_CUPNE</name>
<evidence type="ECO:0000256" key="2">
    <source>
        <dbReference type="RuleBase" id="RU003707"/>
    </source>
</evidence>
<dbReference type="InterPro" id="IPR014748">
    <property type="entry name" value="Enoyl-CoA_hydra_C"/>
</dbReference>
<dbReference type="SUPFAM" id="SSF52096">
    <property type="entry name" value="ClpP/crotonase"/>
    <property type="match status" value="1"/>
</dbReference>
<dbReference type="PANTHER" id="PTHR43459">
    <property type="entry name" value="ENOYL-COA HYDRATASE"/>
    <property type="match status" value="1"/>
</dbReference>
<reference evidence="4" key="1">
    <citation type="submission" date="2017-02" db="EMBL/GenBank/DDBJ databases">
        <title>Complete genome sequence of Cupriavidus necator strain NH9, a 3-chlorobenzoate degrader.</title>
        <authorList>
            <person name="Moriuchi R."/>
            <person name="Dohra H."/>
            <person name="Ogawa N."/>
        </authorList>
    </citation>
    <scope>NUCLEOTIDE SEQUENCE [LARGE SCALE GENOMIC DNA]</scope>
    <source>
        <strain evidence="4">NH9</strain>
    </source>
</reference>
<dbReference type="OrthoDB" id="8524220at2"/>
<dbReference type="RefSeq" id="WP_078200857.1">
    <property type="nucleotide sequence ID" value="NZ_CP017758.1"/>
</dbReference>
<dbReference type="Proteomes" id="UP000189627">
    <property type="component" value="Chromosome 2"/>
</dbReference>
<accession>A0A1U9V2J8</accession>
<sequence length="285" mass="31107">MTQSHLQQTPLRESRLTVADGIAELSHQRHAVRNALSMAMIEDYNDVLDRVEGDRAIRVLILTGSGGSFCAGGDIKSMRDRLSSADPELNSPDYMRRRLDFSQRMLMRLRELDVPVIAAVDGAAYGAGFGLALQSDFLLASARAAFCMSFARIGAVPDYGVFHTLPRIVGMARAKEMTMTARRVPAEEGLALGFVHAVYAADDLLPQAHAFARRLKEGPREALGLTKRLLNRSYETDYATLATLEACAQAVCLNTPYHAQAAARFVSGEPALYDWDRGTGTPGSK</sequence>
<dbReference type="Pfam" id="PF00378">
    <property type="entry name" value="ECH_1"/>
    <property type="match status" value="1"/>
</dbReference>
<dbReference type="InterPro" id="IPR001753">
    <property type="entry name" value="Enoyl-CoA_hydra/iso"/>
</dbReference>
<dbReference type="KEGG" id="cuh:BJN34_32525"/>
<proteinExistence type="inferred from homology"/>
<dbReference type="CDD" id="cd06558">
    <property type="entry name" value="crotonase-like"/>
    <property type="match status" value="1"/>
</dbReference>
<protein>
    <submittedName>
        <fullName evidence="3">Enoyl-CoA hydratase</fullName>
    </submittedName>
</protein>
<gene>
    <name evidence="3" type="ORF">BJN34_32525</name>
</gene>
<dbReference type="PROSITE" id="PS00166">
    <property type="entry name" value="ENOYL_COA_HYDRATASE"/>
    <property type="match status" value="1"/>
</dbReference>
<dbReference type="InterPro" id="IPR018376">
    <property type="entry name" value="Enoyl-CoA_hyd/isom_CS"/>
</dbReference>
<dbReference type="InterPro" id="IPR029045">
    <property type="entry name" value="ClpP/crotonase-like_dom_sf"/>
</dbReference>
<dbReference type="GO" id="GO:0003824">
    <property type="term" value="F:catalytic activity"/>
    <property type="evidence" value="ECO:0007669"/>
    <property type="project" value="InterPro"/>
</dbReference>
<dbReference type="Gene3D" id="1.10.12.10">
    <property type="entry name" value="Lyase 2-enoyl-coa Hydratase, Chain A, domain 2"/>
    <property type="match status" value="1"/>
</dbReference>
<dbReference type="AlphaFoldDB" id="A0A1U9V2J8"/>
<comment type="similarity">
    <text evidence="1 2">Belongs to the enoyl-CoA hydratase/isomerase family.</text>
</comment>
<dbReference type="EMBL" id="CP017758">
    <property type="protein sequence ID" value="AQV98605.1"/>
    <property type="molecule type" value="Genomic_DNA"/>
</dbReference>
<organism evidence="3 4">
    <name type="scientific">Cupriavidus necator</name>
    <name type="common">Alcaligenes eutrophus</name>
    <name type="synonym">Ralstonia eutropha</name>
    <dbReference type="NCBI Taxonomy" id="106590"/>
    <lineage>
        <taxon>Bacteria</taxon>
        <taxon>Pseudomonadati</taxon>
        <taxon>Pseudomonadota</taxon>
        <taxon>Betaproteobacteria</taxon>
        <taxon>Burkholderiales</taxon>
        <taxon>Burkholderiaceae</taxon>
        <taxon>Cupriavidus</taxon>
    </lineage>
</organism>
<evidence type="ECO:0000313" key="3">
    <source>
        <dbReference type="EMBL" id="AQV98605.1"/>
    </source>
</evidence>
<dbReference type="Gene3D" id="3.90.226.10">
    <property type="entry name" value="2-enoyl-CoA Hydratase, Chain A, domain 1"/>
    <property type="match status" value="1"/>
</dbReference>
<evidence type="ECO:0000256" key="1">
    <source>
        <dbReference type="ARBA" id="ARBA00005254"/>
    </source>
</evidence>